<proteinExistence type="predicted"/>
<dbReference type="Gene3D" id="1.10.260.40">
    <property type="entry name" value="lambda repressor-like DNA-binding domains"/>
    <property type="match status" value="1"/>
</dbReference>
<evidence type="ECO:0000259" key="1">
    <source>
        <dbReference type="PROSITE" id="PS50943"/>
    </source>
</evidence>
<accession>A0AA47GA12</accession>
<dbReference type="SUPFAM" id="SSF47413">
    <property type="entry name" value="lambda repressor-like DNA-binding domains"/>
    <property type="match status" value="1"/>
</dbReference>
<feature type="domain" description="HTH cro/C1-type" evidence="1">
    <location>
        <begin position="35"/>
        <end position="60"/>
    </location>
</feature>
<reference evidence="2" key="1">
    <citation type="submission" date="2022-12" db="EMBL/GenBank/DDBJ databases">
        <title>Whole genome sequence analysis of a duck derived balloon bacteium Aerococcus urinaeequi henan2020.</title>
        <authorList>
            <person name="Zhang H."/>
            <person name="Qiao H.X."/>
            <person name="Bian C.Z."/>
            <person name="Shu J.C."/>
        </authorList>
    </citation>
    <scope>NUCLEOTIDE SEQUENCE</scope>
    <source>
        <strain evidence="2">2020-HN-1</strain>
    </source>
</reference>
<sequence length="71" mass="8003">MKNNFSIILATKKKKISDVHADTGISTTTLTNLYYERDVNPSANTLIRIAKYLECTVDELLGLRPYVVSKI</sequence>
<protein>
    <submittedName>
        <fullName evidence="2">Helix-turn-helix transcriptional regulator</fullName>
    </submittedName>
</protein>
<dbReference type="RefSeq" id="WP_269105131.1">
    <property type="nucleotide sequence ID" value="NZ_CP114063.1"/>
</dbReference>
<dbReference type="GO" id="GO:0003677">
    <property type="term" value="F:DNA binding"/>
    <property type="evidence" value="ECO:0007669"/>
    <property type="project" value="InterPro"/>
</dbReference>
<dbReference type="InterPro" id="IPR010982">
    <property type="entry name" value="Lambda_DNA-bd_dom_sf"/>
</dbReference>
<dbReference type="InterPro" id="IPR001387">
    <property type="entry name" value="Cro/C1-type_HTH"/>
</dbReference>
<dbReference type="Pfam" id="PF13443">
    <property type="entry name" value="HTH_26"/>
    <property type="match status" value="1"/>
</dbReference>
<name>A0AA47GA12_9LACT</name>
<gene>
    <name evidence="2" type="ORF">OZ415_01210</name>
</gene>
<dbReference type="AlphaFoldDB" id="A0AA47GA12"/>
<dbReference type="Proteomes" id="UP001164714">
    <property type="component" value="Chromosome"/>
</dbReference>
<dbReference type="CDD" id="cd00093">
    <property type="entry name" value="HTH_XRE"/>
    <property type="match status" value="1"/>
</dbReference>
<evidence type="ECO:0000313" key="2">
    <source>
        <dbReference type="EMBL" id="WAT24756.1"/>
    </source>
</evidence>
<dbReference type="EMBL" id="CP114063">
    <property type="protein sequence ID" value="WAT24756.1"/>
    <property type="molecule type" value="Genomic_DNA"/>
</dbReference>
<dbReference type="PROSITE" id="PS50943">
    <property type="entry name" value="HTH_CROC1"/>
    <property type="match status" value="1"/>
</dbReference>
<organism evidence="2 3">
    <name type="scientific">Aerococcus urinaeequi</name>
    <dbReference type="NCBI Taxonomy" id="51665"/>
    <lineage>
        <taxon>Bacteria</taxon>
        <taxon>Bacillati</taxon>
        <taxon>Bacillota</taxon>
        <taxon>Bacilli</taxon>
        <taxon>Lactobacillales</taxon>
        <taxon>Aerococcaceae</taxon>
        <taxon>Aerococcus</taxon>
    </lineage>
</organism>
<evidence type="ECO:0000313" key="3">
    <source>
        <dbReference type="Proteomes" id="UP001164714"/>
    </source>
</evidence>